<dbReference type="InterPro" id="IPR036291">
    <property type="entry name" value="NAD(P)-bd_dom_sf"/>
</dbReference>
<dbReference type="AlphaFoldDB" id="A0A4S5E159"/>
<name>A0A4S5E159_9MICC</name>
<dbReference type="Gene3D" id="3.40.50.720">
    <property type="entry name" value="NAD(P)-binding Rossmann-like Domain"/>
    <property type="match status" value="1"/>
</dbReference>
<keyword evidence="2" id="KW-0560">Oxidoreductase</keyword>
<dbReference type="OrthoDB" id="3676637at2"/>
<dbReference type="PANTHER" id="PTHR24321:SF8">
    <property type="entry name" value="ESTRADIOL 17-BETA-DEHYDROGENASE 8-RELATED"/>
    <property type="match status" value="1"/>
</dbReference>
<evidence type="ECO:0000256" key="1">
    <source>
        <dbReference type="ARBA" id="ARBA00006484"/>
    </source>
</evidence>
<comment type="caution">
    <text evidence="3">The sequence shown here is derived from an EMBL/GenBank/DDBJ whole genome shotgun (WGS) entry which is preliminary data.</text>
</comment>
<sequence length="258" mass="27092">MTRTYVVTGAGSGIGEATATRLREDGHTVIGVDLRGADITADLSTEEGRATMAQEVEERSNGSIDAVLAVAGMNAPVPATVLVNYFGAVATLESLRPLMKGSPAPRAVAVASMASLQPHDSALLEACLTGDEAAALTRAQELADDDNGYQIYSTSKQALARWIRLNAPTDEWAGADIPLNAIAPAVVLTPMTAELVSTEAGREQLNKQVPMPLNGPFPAETAASLLTWLTGEENTHLCGQVIFLDGGYDAVTRQDSTW</sequence>
<dbReference type="InterPro" id="IPR002347">
    <property type="entry name" value="SDR_fam"/>
</dbReference>
<dbReference type="GO" id="GO:0016491">
    <property type="term" value="F:oxidoreductase activity"/>
    <property type="evidence" value="ECO:0007669"/>
    <property type="project" value="UniProtKB-KW"/>
</dbReference>
<keyword evidence="4" id="KW-1185">Reference proteome</keyword>
<evidence type="ECO:0000313" key="4">
    <source>
        <dbReference type="Proteomes" id="UP000305233"/>
    </source>
</evidence>
<dbReference type="Pfam" id="PF13561">
    <property type="entry name" value="adh_short_C2"/>
    <property type="match status" value="1"/>
</dbReference>
<gene>
    <name evidence="3" type="ORF">E8P82_13075</name>
</gene>
<dbReference type="Pfam" id="PF00106">
    <property type="entry name" value="adh_short"/>
    <property type="match status" value="1"/>
</dbReference>
<reference evidence="3 4" key="1">
    <citation type="submission" date="2019-04" db="EMBL/GenBank/DDBJ databases">
        <authorList>
            <person name="Liu Q."/>
            <person name="Xin Y.-H."/>
        </authorList>
    </citation>
    <scope>NUCLEOTIDE SEQUENCE [LARGE SCALE GENOMIC DNA]</scope>
    <source>
        <strain evidence="3 4">AM23</strain>
    </source>
</reference>
<dbReference type="RefSeq" id="WP_136455494.1">
    <property type="nucleotide sequence ID" value="NZ_SSWH01000013.1"/>
</dbReference>
<protein>
    <submittedName>
        <fullName evidence="3">SDR family oxidoreductase</fullName>
    </submittedName>
</protein>
<accession>A0A4S5E159</accession>
<organism evidence="3 4">
    <name type="scientific">Arthrobacter echini</name>
    <dbReference type="NCBI Taxonomy" id="1529066"/>
    <lineage>
        <taxon>Bacteria</taxon>
        <taxon>Bacillati</taxon>
        <taxon>Actinomycetota</taxon>
        <taxon>Actinomycetes</taxon>
        <taxon>Micrococcales</taxon>
        <taxon>Micrococcaceae</taxon>
        <taxon>Arthrobacter</taxon>
    </lineage>
</organism>
<dbReference type="PRINTS" id="PR00081">
    <property type="entry name" value="GDHRDH"/>
</dbReference>
<dbReference type="Proteomes" id="UP000305233">
    <property type="component" value="Unassembled WGS sequence"/>
</dbReference>
<dbReference type="SUPFAM" id="SSF51735">
    <property type="entry name" value="NAD(P)-binding Rossmann-fold domains"/>
    <property type="match status" value="1"/>
</dbReference>
<comment type="similarity">
    <text evidence="1">Belongs to the short-chain dehydrogenases/reductases (SDR) family.</text>
</comment>
<dbReference type="PANTHER" id="PTHR24321">
    <property type="entry name" value="DEHYDROGENASES, SHORT CHAIN"/>
    <property type="match status" value="1"/>
</dbReference>
<evidence type="ECO:0000256" key="2">
    <source>
        <dbReference type="ARBA" id="ARBA00023002"/>
    </source>
</evidence>
<dbReference type="EMBL" id="SSWH01000013">
    <property type="protein sequence ID" value="THJ65056.1"/>
    <property type="molecule type" value="Genomic_DNA"/>
</dbReference>
<proteinExistence type="inferred from homology"/>
<evidence type="ECO:0000313" key="3">
    <source>
        <dbReference type="EMBL" id="THJ65056.1"/>
    </source>
</evidence>